<dbReference type="Pfam" id="PF00881">
    <property type="entry name" value="Nitroreductase"/>
    <property type="match status" value="2"/>
</dbReference>
<dbReference type="KEGG" id="dpg:DESPIGER_0506"/>
<dbReference type="SUPFAM" id="SSF55469">
    <property type="entry name" value="FMN-dependent nitroreductase-like"/>
    <property type="match status" value="1"/>
</dbReference>
<dbReference type="InterPro" id="IPR000415">
    <property type="entry name" value="Nitroreductase-like"/>
</dbReference>
<comment type="similarity">
    <text evidence="1">Belongs to the nitroreductase family.</text>
</comment>
<dbReference type="Proteomes" id="UP000186323">
    <property type="component" value="Chromosome I"/>
</dbReference>
<evidence type="ECO:0000313" key="5">
    <source>
        <dbReference type="Proteomes" id="UP000186323"/>
    </source>
</evidence>
<dbReference type="EMBL" id="LT630450">
    <property type="protein sequence ID" value="SFV72394.1"/>
    <property type="molecule type" value="Genomic_DNA"/>
</dbReference>
<evidence type="ECO:0000313" key="4">
    <source>
        <dbReference type="EMBL" id="SFV72394.1"/>
    </source>
</evidence>
<keyword evidence="5" id="KW-1185">Reference proteome</keyword>
<dbReference type="InterPro" id="IPR029479">
    <property type="entry name" value="Nitroreductase"/>
</dbReference>
<feature type="domain" description="Nitroreductase" evidence="3">
    <location>
        <begin position="7"/>
        <end position="61"/>
    </location>
</feature>
<organism evidence="4 5">
    <name type="scientific">Desulfovibrio piger</name>
    <dbReference type="NCBI Taxonomy" id="901"/>
    <lineage>
        <taxon>Bacteria</taxon>
        <taxon>Pseudomonadati</taxon>
        <taxon>Thermodesulfobacteriota</taxon>
        <taxon>Desulfovibrionia</taxon>
        <taxon>Desulfovibrionales</taxon>
        <taxon>Desulfovibrionaceae</taxon>
        <taxon>Desulfovibrio</taxon>
    </lineage>
</organism>
<dbReference type="PANTHER" id="PTHR43673:SF10">
    <property type="entry name" value="NADH DEHYDROGENASE_NAD(P)H NITROREDUCTASE XCC3605-RELATED"/>
    <property type="match status" value="1"/>
</dbReference>
<keyword evidence="2" id="KW-0560">Oxidoreductase</keyword>
<evidence type="ECO:0000256" key="1">
    <source>
        <dbReference type="ARBA" id="ARBA00007118"/>
    </source>
</evidence>
<evidence type="ECO:0000256" key="2">
    <source>
        <dbReference type="ARBA" id="ARBA00023002"/>
    </source>
</evidence>
<gene>
    <name evidence="4" type="ORF">DESPIGER_0506</name>
</gene>
<feature type="domain" description="Nitroreductase" evidence="3">
    <location>
        <begin position="69"/>
        <end position="148"/>
    </location>
</feature>
<accession>A0A1K1LCH1</accession>
<dbReference type="RefSeq" id="WP_072332669.1">
    <property type="nucleotide sequence ID" value="NZ_CALJDE010000069.1"/>
</dbReference>
<proteinExistence type="inferred from homology"/>
<evidence type="ECO:0000259" key="3">
    <source>
        <dbReference type="Pfam" id="PF00881"/>
    </source>
</evidence>
<sequence length="169" mass="19409">MDVFEAIRTRRSIRSFTEEPVSQEDMDRMLEAAMCAPSANNRQPWHFVVIRDREMLRRVAEVHPYAKMAAGAAAAVIICADLNEEKTPGFWVQDCSAATQNFMLAARALNIGTVWCGLHPVEDRARPFREIFHMPESVRPLSLIVLGHTDQEFKAVERFRAERVHNEDW</sequence>
<dbReference type="PANTHER" id="PTHR43673">
    <property type="entry name" value="NAD(P)H NITROREDUCTASE YDGI-RELATED"/>
    <property type="match status" value="1"/>
</dbReference>
<dbReference type="AlphaFoldDB" id="A0A1K1LCH1"/>
<dbReference type="GO" id="GO:0016491">
    <property type="term" value="F:oxidoreductase activity"/>
    <property type="evidence" value="ECO:0007669"/>
    <property type="project" value="UniProtKB-KW"/>
</dbReference>
<reference evidence="5" key="1">
    <citation type="submission" date="2016-10" db="EMBL/GenBank/DDBJ databases">
        <authorList>
            <person name="Wegmann U."/>
        </authorList>
    </citation>
    <scope>NUCLEOTIDE SEQUENCE [LARGE SCALE GENOMIC DNA]</scope>
</reference>
<protein>
    <submittedName>
        <fullName evidence="4">Nitroreductase family protein</fullName>
    </submittedName>
</protein>
<dbReference type="Gene3D" id="3.40.109.10">
    <property type="entry name" value="NADH Oxidase"/>
    <property type="match status" value="1"/>
</dbReference>
<dbReference type="OrthoDB" id="9798230at2"/>
<dbReference type="CDD" id="cd02150">
    <property type="entry name" value="nitroreductase"/>
    <property type="match status" value="1"/>
</dbReference>
<name>A0A1K1LCH1_9BACT</name>